<feature type="transmembrane region" description="Helical" evidence="6">
    <location>
        <begin position="88"/>
        <end position="111"/>
    </location>
</feature>
<feature type="transmembrane region" description="Helical" evidence="6">
    <location>
        <begin position="54"/>
        <end position="76"/>
    </location>
</feature>
<organism evidence="7 8">
    <name type="scientific">Piloderma croceum (strain F 1598)</name>
    <dbReference type="NCBI Taxonomy" id="765440"/>
    <lineage>
        <taxon>Eukaryota</taxon>
        <taxon>Fungi</taxon>
        <taxon>Dikarya</taxon>
        <taxon>Basidiomycota</taxon>
        <taxon>Agaricomycotina</taxon>
        <taxon>Agaricomycetes</taxon>
        <taxon>Agaricomycetidae</taxon>
        <taxon>Atheliales</taxon>
        <taxon>Atheliaceae</taxon>
        <taxon>Piloderma</taxon>
    </lineage>
</organism>
<evidence type="ECO:0000256" key="1">
    <source>
        <dbReference type="ARBA" id="ARBA00004141"/>
    </source>
</evidence>
<accession>A0A0C3F0V7</accession>
<keyword evidence="8" id="KW-1185">Reference proteome</keyword>
<feature type="transmembrane region" description="Helical" evidence="6">
    <location>
        <begin position="25"/>
        <end position="48"/>
    </location>
</feature>
<feature type="transmembrane region" description="Helical" evidence="6">
    <location>
        <begin position="123"/>
        <end position="142"/>
    </location>
</feature>
<keyword evidence="4 6" id="KW-1133">Transmembrane helix</keyword>
<proteinExistence type="predicted"/>
<evidence type="ECO:0000256" key="3">
    <source>
        <dbReference type="ARBA" id="ARBA00022692"/>
    </source>
</evidence>
<evidence type="ECO:0000313" key="7">
    <source>
        <dbReference type="EMBL" id="KIM73581.1"/>
    </source>
</evidence>
<dbReference type="PANTHER" id="PTHR42718">
    <property type="entry name" value="MAJOR FACILITATOR SUPERFAMILY MULTIDRUG TRANSPORTER MFSC"/>
    <property type="match status" value="1"/>
</dbReference>
<evidence type="ECO:0000256" key="4">
    <source>
        <dbReference type="ARBA" id="ARBA00022989"/>
    </source>
</evidence>
<dbReference type="InParanoid" id="A0A0C3F0V7"/>
<keyword evidence="3 6" id="KW-0812">Transmembrane</keyword>
<evidence type="ECO:0000256" key="6">
    <source>
        <dbReference type="SAM" id="Phobius"/>
    </source>
</evidence>
<dbReference type="AlphaFoldDB" id="A0A0C3F0V7"/>
<keyword evidence="2" id="KW-0813">Transport</keyword>
<dbReference type="SUPFAM" id="SSF103473">
    <property type="entry name" value="MFS general substrate transporter"/>
    <property type="match status" value="1"/>
</dbReference>
<evidence type="ECO:0000313" key="8">
    <source>
        <dbReference type="Proteomes" id="UP000054166"/>
    </source>
</evidence>
<keyword evidence="5 6" id="KW-0472">Membrane</keyword>
<dbReference type="PANTHER" id="PTHR42718:SF9">
    <property type="entry name" value="MAJOR FACILITATOR SUPERFAMILY MULTIDRUG TRANSPORTER MFSC"/>
    <property type="match status" value="1"/>
</dbReference>
<evidence type="ECO:0000256" key="5">
    <source>
        <dbReference type="ARBA" id="ARBA00023136"/>
    </source>
</evidence>
<dbReference type="InterPro" id="IPR036259">
    <property type="entry name" value="MFS_trans_sf"/>
</dbReference>
<protein>
    <recommendedName>
        <fullName evidence="9">Major facilitator superfamily (MFS) profile domain-containing protein</fullName>
    </recommendedName>
</protein>
<dbReference type="STRING" id="765440.A0A0C3F0V7"/>
<dbReference type="GO" id="GO:0016020">
    <property type="term" value="C:membrane"/>
    <property type="evidence" value="ECO:0007669"/>
    <property type="project" value="UniProtKB-SubCell"/>
</dbReference>
<dbReference type="HOGENOM" id="CLU_104761_0_0_1"/>
<reference evidence="8" key="2">
    <citation type="submission" date="2015-01" db="EMBL/GenBank/DDBJ databases">
        <title>Evolutionary Origins and Diversification of the Mycorrhizal Mutualists.</title>
        <authorList>
            <consortium name="DOE Joint Genome Institute"/>
            <consortium name="Mycorrhizal Genomics Consortium"/>
            <person name="Kohler A."/>
            <person name="Kuo A."/>
            <person name="Nagy L.G."/>
            <person name="Floudas D."/>
            <person name="Copeland A."/>
            <person name="Barry K.W."/>
            <person name="Cichocki N."/>
            <person name="Veneault-Fourrey C."/>
            <person name="LaButti K."/>
            <person name="Lindquist E.A."/>
            <person name="Lipzen A."/>
            <person name="Lundell T."/>
            <person name="Morin E."/>
            <person name="Murat C."/>
            <person name="Riley R."/>
            <person name="Ohm R."/>
            <person name="Sun H."/>
            <person name="Tunlid A."/>
            <person name="Henrissat B."/>
            <person name="Grigoriev I.V."/>
            <person name="Hibbett D.S."/>
            <person name="Martin F."/>
        </authorList>
    </citation>
    <scope>NUCLEOTIDE SEQUENCE [LARGE SCALE GENOMIC DNA]</scope>
    <source>
        <strain evidence="8">F 1598</strain>
    </source>
</reference>
<gene>
    <name evidence="7" type="ORF">PILCRDRAFT_828966</name>
</gene>
<dbReference type="OrthoDB" id="2684746at2759"/>
<dbReference type="EMBL" id="KN833078">
    <property type="protein sequence ID" value="KIM73581.1"/>
    <property type="molecule type" value="Genomic_DNA"/>
</dbReference>
<comment type="subcellular location">
    <subcellularLocation>
        <location evidence="1">Membrane</location>
        <topology evidence="1">Multi-pass membrane protein</topology>
    </subcellularLocation>
</comment>
<name>A0A0C3F0V7_PILCF</name>
<dbReference type="Gene3D" id="1.20.1250.20">
    <property type="entry name" value="MFS general substrate transporter like domains"/>
    <property type="match status" value="1"/>
</dbReference>
<dbReference type="Proteomes" id="UP000054166">
    <property type="component" value="Unassembled WGS sequence"/>
</dbReference>
<sequence length="186" mass="20181">MVFTTLWQEVYHWTVISSAVHMLPIGVMAFVASFTILVTIATLLLAFADRPGRYWTFVFPGFVIGSTGAMLCYTHTNIAIFHTMPPSMAGTVGAIFNGALQLGSAIGLAAVTSIETSVEEVPAVFWFLLSIFAVQTVGVLAFHRNRSTTTGSGSNGAGDRDEKFTVILDLRNVLRNTELDSVMLDR</sequence>
<evidence type="ECO:0000256" key="2">
    <source>
        <dbReference type="ARBA" id="ARBA00022448"/>
    </source>
</evidence>
<evidence type="ECO:0008006" key="9">
    <source>
        <dbReference type="Google" id="ProtNLM"/>
    </source>
</evidence>
<reference evidence="7 8" key="1">
    <citation type="submission" date="2014-04" db="EMBL/GenBank/DDBJ databases">
        <authorList>
            <consortium name="DOE Joint Genome Institute"/>
            <person name="Kuo A."/>
            <person name="Tarkka M."/>
            <person name="Buscot F."/>
            <person name="Kohler A."/>
            <person name="Nagy L.G."/>
            <person name="Floudas D."/>
            <person name="Copeland A."/>
            <person name="Barry K.W."/>
            <person name="Cichocki N."/>
            <person name="Veneault-Fourrey C."/>
            <person name="LaButti K."/>
            <person name="Lindquist E.A."/>
            <person name="Lipzen A."/>
            <person name="Lundell T."/>
            <person name="Morin E."/>
            <person name="Murat C."/>
            <person name="Sun H."/>
            <person name="Tunlid A."/>
            <person name="Henrissat B."/>
            <person name="Grigoriev I.V."/>
            <person name="Hibbett D.S."/>
            <person name="Martin F."/>
            <person name="Nordberg H.P."/>
            <person name="Cantor M.N."/>
            <person name="Hua S.X."/>
        </authorList>
    </citation>
    <scope>NUCLEOTIDE SEQUENCE [LARGE SCALE GENOMIC DNA]</scope>
    <source>
        <strain evidence="7 8">F 1598</strain>
    </source>
</reference>